<proteinExistence type="predicted"/>
<dbReference type="GO" id="GO:0016709">
    <property type="term" value="F:oxidoreductase activity, acting on paired donors, with incorporation or reduction of molecular oxygen, NAD(P)H as one donor, and incorporation of one atom of oxygen"/>
    <property type="evidence" value="ECO:0007669"/>
    <property type="project" value="UniProtKB-ARBA"/>
</dbReference>
<dbReference type="Proteomes" id="UP000247591">
    <property type="component" value="Unassembled WGS sequence"/>
</dbReference>
<evidence type="ECO:0000313" key="5">
    <source>
        <dbReference type="EMBL" id="PYE15986.1"/>
    </source>
</evidence>
<name>A0A318RMX5_WILLI</name>
<keyword evidence="6" id="KW-1185">Reference proteome</keyword>
<comment type="caution">
    <text evidence="5">The sequence shown here is derived from an EMBL/GenBank/DDBJ whole genome shotgun (WGS) entry which is preliminary data.</text>
</comment>
<keyword evidence="1" id="KW-0285">Flavoprotein</keyword>
<dbReference type="AlphaFoldDB" id="A0A318RMX5"/>
<organism evidence="5 6">
    <name type="scientific">Williamsia limnetica</name>
    <dbReference type="NCBI Taxonomy" id="882452"/>
    <lineage>
        <taxon>Bacteria</taxon>
        <taxon>Bacillati</taxon>
        <taxon>Actinomycetota</taxon>
        <taxon>Actinomycetes</taxon>
        <taxon>Mycobacteriales</taxon>
        <taxon>Nocardiaceae</taxon>
        <taxon>Williamsia</taxon>
    </lineage>
</organism>
<dbReference type="EMBL" id="QJSP01000009">
    <property type="protein sequence ID" value="PYE15986.1"/>
    <property type="molecule type" value="Genomic_DNA"/>
</dbReference>
<dbReference type="PANTHER" id="PTHR43098">
    <property type="entry name" value="L-ORNITHINE N(5)-MONOOXYGENASE-RELATED"/>
    <property type="match status" value="1"/>
</dbReference>
<evidence type="ECO:0000313" key="6">
    <source>
        <dbReference type="Proteomes" id="UP000247591"/>
    </source>
</evidence>
<evidence type="ECO:0000256" key="4">
    <source>
        <dbReference type="ARBA" id="ARBA00023002"/>
    </source>
</evidence>
<evidence type="ECO:0000256" key="1">
    <source>
        <dbReference type="ARBA" id="ARBA00022630"/>
    </source>
</evidence>
<dbReference type="Pfam" id="PF13738">
    <property type="entry name" value="Pyr_redox_3"/>
    <property type="match status" value="1"/>
</dbReference>
<dbReference type="OrthoDB" id="5168853at2"/>
<dbReference type="SUPFAM" id="SSF51905">
    <property type="entry name" value="FAD/NAD(P)-binding domain"/>
    <property type="match status" value="3"/>
</dbReference>
<evidence type="ECO:0000256" key="2">
    <source>
        <dbReference type="ARBA" id="ARBA00022827"/>
    </source>
</evidence>
<accession>A0A318RMX5</accession>
<keyword evidence="2" id="KW-0274">FAD</keyword>
<keyword evidence="3" id="KW-0521">NADP</keyword>
<dbReference type="PANTHER" id="PTHR43098:SF5">
    <property type="entry name" value="DUAL-FUNCTIONAL MONOOXYGENASE_METHYLTRANSFERASE PSOF"/>
    <property type="match status" value="1"/>
</dbReference>
<sequence>MSDQGSTATPVHTDAVVIGAGFGGIRMLIELQKLGLSAVALEAGTDVGGTWYWNRYPGARTDSESWSYCFPFPEIEQEWNWSERYPGQVEVQKYIAFVADRFDVRRNIRFSHRVLAATYDKPSNLWTITTENGQQFTCTYFLPALGHLSVPQEPQFEGINSFTGNIYRTSQWPKEHVDLTGKRVAVIGTGASGIQTIPHVAEAAEHLTVFQRTPNYVMPAQNHDLDDEFRQKIKADYAAVWDKARGHVFGFPMDPAGRMYDDVVVEAERERIFEEGWQNGGFHFVFETFDDLILDQRSNDAAADFIRKKIAETVKDPAVAELLTPRGYPYVSKRPPSGTNYYETFNRDNVTLVDIQSNPIEAITANGLRTSDRDYKFDVIILATGFDAVTGALNNIDIRGEDRVKLSQYWAGGPETFLGIGTPGFPNMLMICGPQSAYANIPVIIEGVVNWLSRALNFMKDNGYDRMQPTEEAAEQWTAHVSDVFNMTLLPSGESANSWYLGANTPGKPRRVLFYFGGAAGYFQELEKSAGNDFAGFEFSNVPVKAHN</sequence>
<keyword evidence="4" id="KW-0560">Oxidoreductase</keyword>
<dbReference type="InterPro" id="IPR036188">
    <property type="entry name" value="FAD/NAD-bd_sf"/>
</dbReference>
<protein>
    <submittedName>
        <fullName evidence="5">Cyclohexanone monooxygenase</fullName>
    </submittedName>
</protein>
<dbReference type="InterPro" id="IPR050775">
    <property type="entry name" value="FAD-binding_Monooxygenases"/>
</dbReference>
<evidence type="ECO:0000256" key="3">
    <source>
        <dbReference type="ARBA" id="ARBA00022857"/>
    </source>
</evidence>
<keyword evidence="5" id="KW-0503">Monooxygenase</keyword>
<dbReference type="PRINTS" id="PR00411">
    <property type="entry name" value="PNDRDTASEI"/>
</dbReference>
<gene>
    <name evidence="5" type="ORF">DFR67_109214</name>
</gene>
<reference evidence="5 6" key="1">
    <citation type="submission" date="2018-06" db="EMBL/GenBank/DDBJ databases">
        <title>Genomic Encyclopedia of Type Strains, Phase IV (KMG-IV): sequencing the most valuable type-strain genomes for metagenomic binning, comparative biology and taxonomic classification.</title>
        <authorList>
            <person name="Goeker M."/>
        </authorList>
    </citation>
    <scope>NUCLEOTIDE SEQUENCE [LARGE SCALE GENOMIC DNA]</scope>
    <source>
        <strain evidence="5 6">DSM 45521</strain>
    </source>
</reference>
<dbReference type="Gene3D" id="3.50.50.60">
    <property type="entry name" value="FAD/NAD(P)-binding domain"/>
    <property type="match status" value="2"/>
</dbReference>
<dbReference type="RefSeq" id="WP_110470607.1">
    <property type="nucleotide sequence ID" value="NZ_QJSP01000009.1"/>
</dbReference>